<dbReference type="GeneID" id="63814195"/>
<dbReference type="EMBL" id="MSFN02000005">
    <property type="protein sequence ID" value="PTU19964.1"/>
    <property type="molecule type" value="Genomic_DNA"/>
</dbReference>
<evidence type="ECO:0000313" key="1">
    <source>
        <dbReference type="EMBL" id="PTU19964.1"/>
    </source>
</evidence>
<dbReference type="VEuPathDB" id="FungiDB:P175DRAFT_0502112"/>
<sequence length="380" mass="43873">MGFLDWLLQKFPRWRLHIPRQRQLSILEKLPPELIWCITDFLEKPDIICLTLCSYTLLNVIRKPALPTGDSSLRLAILTRIAGDLPTMFCCHYCVKLHPTADIHHPASTKTDIYHKCPDIGLLRTKPSPNYLLLFFQVHGMSSLYRFRHCHLTAVMKNHYHGHPHGRAVERLAYTEVMDWKFYPATTTLLSVEGRVCSLDEERSTLVLQIQNWVLFHDDPDVNTVMSTLGNIWICRHNRLDCNASGFDIRSAIQTRGFRLEKSNTFECMGCPICGIEFQFDLRDCGTDGKAVLVTKWLDLGAGLGFNDPKWKRIIPDILEYRERRQLITSSGDIGRLFRDASCIEGQASNPTERNQSYLMGKRYRRLMSPKLGNMYWALL</sequence>
<dbReference type="AlphaFoldDB" id="A0A2T5LUK8"/>
<dbReference type="RefSeq" id="XP_040751356.1">
    <property type="nucleotide sequence ID" value="XM_040897313.1"/>
</dbReference>
<reference evidence="1 2" key="1">
    <citation type="journal article" date="2018" name="Proc. Natl. Acad. Sci. U.S.A.">
        <title>Linking secondary metabolites to gene clusters through genome sequencing of six diverse Aspergillus species.</title>
        <authorList>
            <person name="Kaerboelling I."/>
            <person name="Vesth T.C."/>
            <person name="Frisvad J.C."/>
            <person name="Nybo J.L."/>
            <person name="Theobald S."/>
            <person name="Kuo A."/>
            <person name="Bowyer P."/>
            <person name="Matsuda Y."/>
            <person name="Mondo S."/>
            <person name="Lyhne E.K."/>
            <person name="Kogle M.E."/>
            <person name="Clum A."/>
            <person name="Lipzen A."/>
            <person name="Salamov A."/>
            <person name="Ngan C.Y."/>
            <person name="Daum C."/>
            <person name="Chiniquy J."/>
            <person name="Barry K."/>
            <person name="LaButti K."/>
            <person name="Haridas S."/>
            <person name="Simmons B.A."/>
            <person name="Magnuson J.K."/>
            <person name="Mortensen U.H."/>
            <person name="Larsen T.O."/>
            <person name="Grigoriev I.V."/>
            <person name="Baker S.E."/>
            <person name="Andersen M.R."/>
        </authorList>
    </citation>
    <scope>NUCLEOTIDE SEQUENCE [LARGE SCALE GENOMIC DNA]</scope>
    <source>
        <strain evidence="1 2">IBT 24754</strain>
    </source>
</reference>
<evidence type="ECO:0000313" key="2">
    <source>
        <dbReference type="Proteomes" id="UP000244073"/>
    </source>
</evidence>
<protein>
    <recommendedName>
        <fullName evidence="3">F-box domain-containing protein</fullName>
    </recommendedName>
</protein>
<accession>A0A2T5LUK8</accession>
<organism evidence="1 2">
    <name type="scientific">Aspergillus ochraceoroseus IBT 24754</name>
    <dbReference type="NCBI Taxonomy" id="1392256"/>
    <lineage>
        <taxon>Eukaryota</taxon>
        <taxon>Fungi</taxon>
        <taxon>Dikarya</taxon>
        <taxon>Ascomycota</taxon>
        <taxon>Pezizomycotina</taxon>
        <taxon>Eurotiomycetes</taxon>
        <taxon>Eurotiomycetidae</taxon>
        <taxon>Eurotiales</taxon>
        <taxon>Aspergillaceae</taxon>
        <taxon>Aspergillus</taxon>
        <taxon>Aspergillus subgen. Nidulantes</taxon>
    </lineage>
</organism>
<gene>
    <name evidence="1" type="ORF">P175DRAFT_0502112</name>
</gene>
<comment type="caution">
    <text evidence="1">The sequence shown here is derived from an EMBL/GenBank/DDBJ whole genome shotgun (WGS) entry which is preliminary data.</text>
</comment>
<dbReference type="Proteomes" id="UP000244073">
    <property type="component" value="Unassembled WGS sequence"/>
</dbReference>
<dbReference type="OrthoDB" id="3766406at2759"/>
<name>A0A2T5LUK8_9EURO</name>
<proteinExistence type="predicted"/>
<evidence type="ECO:0008006" key="3">
    <source>
        <dbReference type="Google" id="ProtNLM"/>
    </source>
</evidence>